<evidence type="ECO:0000256" key="1">
    <source>
        <dbReference type="SAM" id="MobiDB-lite"/>
    </source>
</evidence>
<dbReference type="Proteomes" id="UP000199137">
    <property type="component" value="Unassembled WGS sequence"/>
</dbReference>
<evidence type="ECO:0000313" key="2">
    <source>
        <dbReference type="EMBL" id="SFO60559.1"/>
    </source>
</evidence>
<gene>
    <name evidence="2" type="ORF">SAMN05421854_102502</name>
</gene>
<feature type="region of interest" description="Disordered" evidence="1">
    <location>
        <begin position="1"/>
        <end position="20"/>
    </location>
</feature>
<dbReference type="STRING" id="112413.SAMN05421854_102502"/>
<evidence type="ECO:0000313" key="3">
    <source>
        <dbReference type="Proteomes" id="UP000199137"/>
    </source>
</evidence>
<reference evidence="3" key="1">
    <citation type="submission" date="2016-10" db="EMBL/GenBank/DDBJ databases">
        <authorList>
            <person name="Varghese N."/>
            <person name="Submissions S."/>
        </authorList>
    </citation>
    <scope>NUCLEOTIDE SEQUENCE [LARGE SCALE GENOMIC DNA]</scope>
    <source>
        <strain evidence="3">DSM 44637</strain>
    </source>
</reference>
<dbReference type="OrthoDB" id="3636943at2"/>
<sequence>MSGELRTPTEQGRALLGGPIPKGSDAEVAACVRRVRLESRDSAEATEILQMLGLVDQDFEWVATSRNHRKRVPKC</sequence>
<accession>A0A1I5IJM7</accession>
<proteinExistence type="predicted"/>
<name>A0A1I5IJM7_9PSEU</name>
<protein>
    <submittedName>
        <fullName evidence="2">Uncharacterized protein</fullName>
    </submittedName>
</protein>
<dbReference type="RefSeq" id="WP_093573076.1">
    <property type="nucleotide sequence ID" value="NZ_FOWC01000002.1"/>
</dbReference>
<dbReference type="EMBL" id="FOWC01000002">
    <property type="protein sequence ID" value="SFO60559.1"/>
    <property type="molecule type" value="Genomic_DNA"/>
</dbReference>
<dbReference type="AlphaFoldDB" id="A0A1I5IJM7"/>
<organism evidence="2 3">
    <name type="scientific">Amycolatopsis rubida</name>
    <dbReference type="NCBI Taxonomy" id="112413"/>
    <lineage>
        <taxon>Bacteria</taxon>
        <taxon>Bacillati</taxon>
        <taxon>Actinomycetota</taxon>
        <taxon>Actinomycetes</taxon>
        <taxon>Pseudonocardiales</taxon>
        <taxon>Pseudonocardiaceae</taxon>
        <taxon>Amycolatopsis</taxon>
    </lineage>
</organism>